<evidence type="ECO:0000256" key="2">
    <source>
        <dbReference type="ARBA" id="ARBA00012837"/>
    </source>
</evidence>
<keyword evidence="3 12" id="KW-0436">Ligase</keyword>
<accession>A0A921ZQT1</accession>
<proteinExistence type="inferred from homology"/>
<keyword evidence="15" id="KW-1185">Reference proteome</keyword>
<dbReference type="GO" id="GO:0004814">
    <property type="term" value="F:arginine-tRNA ligase activity"/>
    <property type="evidence" value="ECO:0007669"/>
    <property type="project" value="UniProtKB-EC"/>
</dbReference>
<evidence type="ECO:0000313" key="14">
    <source>
        <dbReference type="EMBL" id="KAG6461741.1"/>
    </source>
</evidence>
<comment type="catalytic activity">
    <reaction evidence="10">
        <text>tRNA(Arg) + L-arginine + ATP = L-arginyl-tRNA(Arg) + AMP + diphosphate</text>
        <dbReference type="Rhea" id="RHEA:20301"/>
        <dbReference type="Rhea" id="RHEA-COMP:9658"/>
        <dbReference type="Rhea" id="RHEA-COMP:9673"/>
        <dbReference type="ChEBI" id="CHEBI:30616"/>
        <dbReference type="ChEBI" id="CHEBI:32682"/>
        <dbReference type="ChEBI" id="CHEBI:33019"/>
        <dbReference type="ChEBI" id="CHEBI:78442"/>
        <dbReference type="ChEBI" id="CHEBI:78513"/>
        <dbReference type="ChEBI" id="CHEBI:456215"/>
        <dbReference type="EC" id="6.1.1.19"/>
    </reaction>
</comment>
<gene>
    <name evidence="14" type="ORF">O3G_MSEX012828</name>
</gene>
<dbReference type="GO" id="GO:0006420">
    <property type="term" value="P:arginyl-tRNA aminoacylation"/>
    <property type="evidence" value="ECO:0007669"/>
    <property type="project" value="InterPro"/>
</dbReference>
<dbReference type="PANTHER" id="PTHR11956:SF11">
    <property type="entry name" value="ARGININE--TRNA LIGASE, MITOCHONDRIAL-RELATED"/>
    <property type="match status" value="1"/>
</dbReference>
<dbReference type="SMART" id="SM00836">
    <property type="entry name" value="DALR_1"/>
    <property type="match status" value="1"/>
</dbReference>
<dbReference type="EC" id="6.1.1.19" evidence="2"/>
<evidence type="ECO:0000256" key="1">
    <source>
        <dbReference type="ARBA" id="ARBA00005594"/>
    </source>
</evidence>
<dbReference type="Proteomes" id="UP000791440">
    <property type="component" value="Unassembled WGS sequence"/>
</dbReference>
<evidence type="ECO:0000256" key="4">
    <source>
        <dbReference type="ARBA" id="ARBA00022741"/>
    </source>
</evidence>
<evidence type="ECO:0000256" key="3">
    <source>
        <dbReference type="ARBA" id="ARBA00022598"/>
    </source>
</evidence>
<dbReference type="Gene3D" id="1.10.730.10">
    <property type="entry name" value="Isoleucyl-tRNA Synthetase, Domain 1"/>
    <property type="match status" value="1"/>
</dbReference>
<dbReference type="SUPFAM" id="SSF47323">
    <property type="entry name" value="Anticodon-binding domain of a subclass of class I aminoacyl-tRNA synthetases"/>
    <property type="match status" value="1"/>
</dbReference>
<keyword evidence="4 12" id="KW-0547">Nucleotide-binding</keyword>
<dbReference type="GO" id="GO:0005739">
    <property type="term" value="C:mitochondrion"/>
    <property type="evidence" value="ECO:0007669"/>
    <property type="project" value="TreeGrafter"/>
</dbReference>
<name>A0A921ZQT1_MANSE</name>
<dbReference type="PANTHER" id="PTHR11956">
    <property type="entry name" value="ARGINYL-TRNA SYNTHETASE"/>
    <property type="match status" value="1"/>
</dbReference>
<evidence type="ECO:0000259" key="13">
    <source>
        <dbReference type="SMART" id="SM00836"/>
    </source>
</evidence>
<dbReference type="InterPro" id="IPR035684">
    <property type="entry name" value="ArgRS_core"/>
</dbReference>
<dbReference type="InterPro" id="IPR008909">
    <property type="entry name" value="DALR_anticod-bd"/>
</dbReference>
<keyword evidence="6 12" id="KW-0648">Protein biosynthesis</keyword>
<dbReference type="NCBIfam" id="TIGR00456">
    <property type="entry name" value="argS"/>
    <property type="match status" value="1"/>
</dbReference>
<comment type="function">
    <text evidence="11">Catalyzes the attachment of arginine to tRNA(Arg) in a two-step reaction: arginine is first activated by ATP to form Arg-AMP and then transferred to the acceptor end of tRNA(Arg).</text>
</comment>
<dbReference type="InterPro" id="IPR001412">
    <property type="entry name" value="aa-tRNA-synth_I_CS"/>
</dbReference>
<feature type="domain" description="DALR anticodon binding" evidence="13">
    <location>
        <begin position="430"/>
        <end position="545"/>
    </location>
</feature>
<dbReference type="SUPFAM" id="SSF52374">
    <property type="entry name" value="Nucleotidylyl transferase"/>
    <property type="match status" value="1"/>
</dbReference>
<evidence type="ECO:0000256" key="9">
    <source>
        <dbReference type="ARBA" id="ARBA00039495"/>
    </source>
</evidence>
<evidence type="ECO:0000256" key="5">
    <source>
        <dbReference type="ARBA" id="ARBA00022840"/>
    </source>
</evidence>
<reference evidence="14" key="2">
    <citation type="submission" date="2020-12" db="EMBL/GenBank/DDBJ databases">
        <authorList>
            <person name="Kanost M."/>
        </authorList>
    </citation>
    <scope>NUCLEOTIDE SEQUENCE</scope>
</reference>
<protein>
    <recommendedName>
        <fullName evidence="9">Probable arginine--tRNA ligase, mitochondrial</fullName>
        <ecNumber evidence="2">6.1.1.19</ecNumber>
    </recommendedName>
    <alternativeName>
        <fullName evidence="8">Arginyl-tRNA synthetase</fullName>
    </alternativeName>
</protein>
<dbReference type="AlphaFoldDB" id="A0A921ZQT1"/>
<evidence type="ECO:0000256" key="12">
    <source>
        <dbReference type="RuleBase" id="RU363038"/>
    </source>
</evidence>
<comment type="similarity">
    <text evidence="1 12">Belongs to the class-I aminoacyl-tRNA synthetase family.</text>
</comment>
<sequence>MGIKPNLTLIEKIIPHTISKNAAFRNVKNVNISYKHNENRFIVKLQSEKPQHNEGLKSTEKFDSYLQHSFDVERNKFIENVLRNKERIEPREYSGKKIVIDYSSPNIAKPFHAGHLRSTIIGNFISNIHQHFHNKVTKINYLGDWGTQFGLLQYGLTSKNININELQNNPIQTLYDVYVHANKLASKDEDVKLQARKFFSDIEQGRTSLDNWKKIRKVTVHELGKIYNRLGITFDAYHWESDYNGGAIKDIINLLETENIIRTDESGKKVATVKNKDVTVLKSDKSTLYISRDIAALLDRYKKYDFDKMLYVVDNSQTDHFAAVFEVVGRINKKCADGCEHIKFGRIKGMSTRTGNVVFLNDILDEAKQKMHEKQLQSKNTRSSAMNEKTCDILGTSAVVINDLKQRRQKDYDFDWNRVLQSEGDSGIKLQYLHCRLWSLEQNCGIQLPEECNPSYLTEEIIGDVIGELAKFEYVLEKSLTEYEACVLVNYLFRLSKHVNRMFNELRVKDVDADLAAQRLLIFHSAREVIKTSLEILGVRPLYEM</sequence>
<organism evidence="14 15">
    <name type="scientific">Manduca sexta</name>
    <name type="common">Tobacco hawkmoth</name>
    <name type="synonym">Tobacco hornworm</name>
    <dbReference type="NCBI Taxonomy" id="7130"/>
    <lineage>
        <taxon>Eukaryota</taxon>
        <taxon>Metazoa</taxon>
        <taxon>Ecdysozoa</taxon>
        <taxon>Arthropoda</taxon>
        <taxon>Hexapoda</taxon>
        <taxon>Insecta</taxon>
        <taxon>Pterygota</taxon>
        <taxon>Neoptera</taxon>
        <taxon>Endopterygota</taxon>
        <taxon>Lepidoptera</taxon>
        <taxon>Glossata</taxon>
        <taxon>Ditrysia</taxon>
        <taxon>Bombycoidea</taxon>
        <taxon>Sphingidae</taxon>
        <taxon>Sphinginae</taxon>
        <taxon>Sphingini</taxon>
        <taxon>Manduca</taxon>
    </lineage>
</organism>
<keyword evidence="7 12" id="KW-0030">Aminoacyl-tRNA synthetase</keyword>
<dbReference type="Pfam" id="PF05746">
    <property type="entry name" value="DALR_1"/>
    <property type="match status" value="1"/>
</dbReference>
<dbReference type="FunFam" id="1.10.730.10:FF:000006">
    <property type="entry name" value="Arginyl-tRNA synthetase 2, mitochondrial"/>
    <property type="match status" value="1"/>
</dbReference>
<dbReference type="GO" id="GO:0032543">
    <property type="term" value="P:mitochondrial translation"/>
    <property type="evidence" value="ECO:0007669"/>
    <property type="project" value="TreeGrafter"/>
</dbReference>
<dbReference type="PRINTS" id="PR01038">
    <property type="entry name" value="TRNASYNTHARG"/>
</dbReference>
<dbReference type="EMBL" id="JH668770">
    <property type="protein sequence ID" value="KAG6461741.1"/>
    <property type="molecule type" value="Genomic_DNA"/>
</dbReference>
<evidence type="ECO:0000256" key="8">
    <source>
        <dbReference type="ARBA" id="ARBA00033033"/>
    </source>
</evidence>
<dbReference type="Pfam" id="PF00750">
    <property type="entry name" value="tRNA-synt_1d"/>
    <property type="match status" value="1"/>
</dbReference>
<evidence type="ECO:0000313" key="15">
    <source>
        <dbReference type="Proteomes" id="UP000791440"/>
    </source>
</evidence>
<dbReference type="InterPro" id="IPR014729">
    <property type="entry name" value="Rossmann-like_a/b/a_fold"/>
</dbReference>
<evidence type="ECO:0000256" key="7">
    <source>
        <dbReference type="ARBA" id="ARBA00023146"/>
    </source>
</evidence>
<dbReference type="Gene3D" id="3.40.50.620">
    <property type="entry name" value="HUPs"/>
    <property type="match status" value="1"/>
</dbReference>
<dbReference type="PROSITE" id="PS00178">
    <property type="entry name" value="AA_TRNA_LIGASE_I"/>
    <property type="match status" value="1"/>
</dbReference>
<keyword evidence="5 12" id="KW-0067">ATP-binding</keyword>
<dbReference type="InterPro" id="IPR009080">
    <property type="entry name" value="tRNAsynth_Ia_anticodon-bd"/>
</dbReference>
<dbReference type="InterPro" id="IPR001278">
    <property type="entry name" value="Arg-tRNA-ligase"/>
</dbReference>
<evidence type="ECO:0000256" key="11">
    <source>
        <dbReference type="ARBA" id="ARBA00049595"/>
    </source>
</evidence>
<dbReference type="FunFam" id="3.40.50.620:FF:000058">
    <property type="entry name" value="Mitochondrial arginyl-tRNA synthetase"/>
    <property type="match status" value="1"/>
</dbReference>
<reference evidence="14" key="1">
    <citation type="journal article" date="2016" name="Insect Biochem. Mol. Biol.">
        <title>Multifaceted biological insights from a draft genome sequence of the tobacco hornworm moth, Manduca sexta.</title>
        <authorList>
            <person name="Kanost M.R."/>
            <person name="Arrese E.L."/>
            <person name="Cao X."/>
            <person name="Chen Y.R."/>
            <person name="Chellapilla S."/>
            <person name="Goldsmith M.R."/>
            <person name="Grosse-Wilde E."/>
            <person name="Heckel D.G."/>
            <person name="Herndon N."/>
            <person name="Jiang H."/>
            <person name="Papanicolaou A."/>
            <person name="Qu J."/>
            <person name="Soulages J.L."/>
            <person name="Vogel H."/>
            <person name="Walters J."/>
            <person name="Waterhouse R.M."/>
            <person name="Ahn S.J."/>
            <person name="Almeida F.C."/>
            <person name="An C."/>
            <person name="Aqrawi P."/>
            <person name="Bretschneider A."/>
            <person name="Bryant W.B."/>
            <person name="Bucks S."/>
            <person name="Chao H."/>
            <person name="Chevignon G."/>
            <person name="Christen J.M."/>
            <person name="Clarke D.F."/>
            <person name="Dittmer N.T."/>
            <person name="Ferguson L.C.F."/>
            <person name="Garavelou S."/>
            <person name="Gordon K.H.J."/>
            <person name="Gunaratna R.T."/>
            <person name="Han Y."/>
            <person name="Hauser F."/>
            <person name="He Y."/>
            <person name="Heidel-Fischer H."/>
            <person name="Hirsh A."/>
            <person name="Hu Y."/>
            <person name="Jiang H."/>
            <person name="Kalra D."/>
            <person name="Klinner C."/>
            <person name="Konig C."/>
            <person name="Kovar C."/>
            <person name="Kroll A.R."/>
            <person name="Kuwar S.S."/>
            <person name="Lee S.L."/>
            <person name="Lehman R."/>
            <person name="Li K."/>
            <person name="Li Z."/>
            <person name="Liang H."/>
            <person name="Lovelace S."/>
            <person name="Lu Z."/>
            <person name="Mansfield J.H."/>
            <person name="McCulloch K.J."/>
            <person name="Mathew T."/>
            <person name="Morton B."/>
            <person name="Muzny D.M."/>
            <person name="Neunemann D."/>
            <person name="Ongeri F."/>
            <person name="Pauchet Y."/>
            <person name="Pu L.L."/>
            <person name="Pyrousis I."/>
            <person name="Rao X.J."/>
            <person name="Redding A."/>
            <person name="Roesel C."/>
            <person name="Sanchez-Gracia A."/>
            <person name="Schaack S."/>
            <person name="Shukla A."/>
            <person name="Tetreau G."/>
            <person name="Wang Y."/>
            <person name="Xiong G.H."/>
            <person name="Traut W."/>
            <person name="Walsh T.K."/>
            <person name="Worley K.C."/>
            <person name="Wu D."/>
            <person name="Wu W."/>
            <person name="Wu Y.Q."/>
            <person name="Zhang X."/>
            <person name="Zou Z."/>
            <person name="Zucker H."/>
            <person name="Briscoe A.D."/>
            <person name="Burmester T."/>
            <person name="Clem R.J."/>
            <person name="Feyereisen R."/>
            <person name="Grimmelikhuijzen C.J.P."/>
            <person name="Hamodrakas S.J."/>
            <person name="Hansson B.S."/>
            <person name="Huguet E."/>
            <person name="Jermiin L.S."/>
            <person name="Lan Q."/>
            <person name="Lehman H.K."/>
            <person name="Lorenzen M."/>
            <person name="Merzendorfer H."/>
            <person name="Michalopoulos I."/>
            <person name="Morton D.B."/>
            <person name="Muthukrishnan S."/>
            <person name="Oakeshott J.G."/>
            <person name="Palmer W."/>
            <person name="Park Y."/>
            <person name="Passarelli A.L."/>
            <person name="Rozas J."/>
            <person name="Schwartz L.M."/>
            <person name="Smith W."/>
            <person name="Southgate A."/>
            <person name="Vilcinskas A."/>
            <person name="Vogt R."/>
            <person name="Wang P."/>
            <person name="Werren J."/>
            <person name="Yu X.Q."/>
            <person name="Zhou J.J."/>
            <person name="Brown S.J."/>
            <person name="Scherer S.E."/>
            <person name="Richards S."/>
            <person name="Blissard G.W."/>
        </authorList>
    </citation>
    <scope>NUCLEOTIDE SEQUENCE</scope>
</reference>
<comment type="caution">
    <text evidence="14">The sequence shown here is derived from an EMBL/GenBank/DDBJ whole genome shotgun (WGS) entry which is preliminary data.</text>
</comment>
<dbReference type="GO" id="GO:0005524">
    <property type="term" value="F:ATP binding"/>
    <property type="evidence" value="ECO:0007669"/>
    <property type="project" value="UniProtKB-KW"/>
</dbReference>
<evidence type="ECO:0000256" key="6">
    <source>
        <dbReference type="ARBA" id="ARBA00022917"/>
    </source>
</evidence>
<evidence type="ECO:0000256" key="10">
    <source>
        <dbReference type="ARBA" id="ARBA00049339"/>
    </source>
</evidence>